<dbReference type="Proteomes" id="UP000267844">
    <property type="component" value="Unassembled WGS sequence"/>
</dbReference>
<dbReference type="EMBL" id="RHPO01000032">
    <property type="protein sequence ID" value="RRT89473.1"/>
    <property type="molecule type" value="Genomic_DNA"/>
</dbReference>
<dbReference type="Proteomes" id="UP000254737">
    <property type="component" value="Unassembled WGS sequence"/>
</dbReference>
<dbReference type="STRING" id="343874.GCA_000805695_03489"/>
<feature type="transmembrane region" description="Helical" evidence="1">
    <location>
        <begin position="7"/>
        <end position="26"/>
    </location>
</feature>
<evidence type="ECO:0000256" key="1">
    <source>
        <dbReference type="SAM" id="Phobius"/>
    </source>
</evidence>
<keyword evidence="1" id="KW-0812">Transmembrane</keyword>
<dbReference type="AlphaFoldDB" id="A0A376G8V1"/>
<evidence type="ECO:0000313" key="4">
    <source>
        <dbReference type="Proteomes" id="UP000254737"/>
    </source>
</evidence>
<keyword evidence="1" id="KW-0472">Membrane</keyword>
<protein>
    <submittedName>
        <fullName evidence="3">Uncharacterized protein</fullName>
    </submittedName>
</protein>
<feature type="transmembrane region" description="Helical" evidence="1">
    <location>
        <begin position="60"/>
        <end position="79"/>
    </location>
</feature>
<sequence>MISKRYYNIILAIIILIIPIVFYMIINTMVSIKYETDGVDTCISTVTGKNLCSQIDQLKVTIYINMIVMIFWLALRNLIVKK</sequence>
<reference evidence="2 5" key="2">
    <citation type="submission" date="2018-10" db="EMBL/GenBank/DDBJ databases">
        <title>Transmission dynamics of multidrug resistant bacteria on intensive care unit surfaces.</title>
        <authorList>
            <person name="D'Souza A.W."/>
            <person name="Potter R.F."/>
            <person name="Wallace M."/>
            <person name="Shupe A."/>
            <person name="Patel S."/>
            <person name="Sun S."/>
            <person name="Gul D."/>
            <person name="Kwon J.H."/>
            <person name="Andleeb S."/>
            <person name="Burnham C.-A.D."/>
            <person name="Dantas G."/>
        </authorList>
    </citation>
    <scope>NUCLEOTIDE SEQUENCE [LARGE SCALE GENOMIC DNA]</scope>
    <source>
        <strain evidence="2 5">WF_348</strain>
    </source>
</reference>
<proteinExistence type="predicted"/>
<evidence type="ECO:0000313" key="2">
    <source>
        <dbReference type="EMBL" id="RRT89473.1"/>
    </source>
</evidence>
<accession>A0A376G8V1</accession>
<keyword evidence="1" id="KW-1133">Transmembrane helix</keyword>
<gene>
    <name evidence="2" type="ORF">EGI89_12245</name>
    <name evidence="3" type="ORF">NCTC13456_01680</name>
</gene>
<name>A0A376G8V1_9FLAO</name>
<reference evidence="3 4" key="1">
    <citation type="submission" date="2018-06" db="EMBL/GenBank/DDBJ databases">
        <authorList>
            <consortium name="Pathogen Informatics"/>
            <person name="Doyle S."/>
        </authorList>
    </citation>
    <scope>NUCLEOTIDE SEQUENCE [LARGE SCALE GENOMIC DNA]</scope>
    <source>
        <strain evidence="3 4">NCTC13456</strain>
    </source>
</reference>
<evidence type="ECO:0000313" key="3">
    <source>
        <dbReference type="EMBL" id="STD55703.1"/>
    </source>
</evidence>
<organism evidence="3 4">
    <name type="scientific">Empedobacter falsenii</name>
    <dbReference type="NCBI Taxonomy" id="343874"/>
    <lineage>
        <taxon>Bacteria</taxon>
        <taxon>Pseudomonadati</taxon>
        <taxon>Bacteroidota</taxon>
        <taxon>Flavobacteriia</taxon>
        <taxon>Flavobacteriales</taxon>
        <taxon>Weeksellaceae</taxon>
        <taxon>Empedobacter</taxon>
    </lineage>
</organism>
<evidence type="ECO:0000313" key="5">
    <source>
        <dbReference type="Proteomes" id="UP000267844"/>
    </source>
</evidence>
<dbReference type="EMBL" id="UFXS01000001">
    <property type="protein sequence ID" value="STD55703.1"/>
    <property type="molecule type" value="Genomic_DNA"/>
</dbReference>